<sequence length="209" mass="24725">MSIQQFINEHLSNIIFEPPFYYNNDFSIRFELGPPNSNIDNDTYYSVVQERILALFLAIFKEKHPVYIVGISYEPIGELEGYIEGAIEFQQYFANHSIEHFLNKEDYDDETLELTGHYKFYSLECKLSEIDYIDLLGLIGGFTQKNSYLNSRIYFIDPQSQLVFNIYDDRGLDIVSPTKEALLYLYKEFNDWILDYDRKEIDKIFKSIS</sequence>
<feature type="domain" description="DUF3885" evidence="1">
    <location>
        <begin position="3"/>
        <end position="197"/>
    </location>
</feature>
<protein>
    <recommendedName>
        <fullName evidence="1">DUF3885 domain-containing protein</fullName>
    </recommendedName>
</protein>
<dbReference type="RefSeq" id="WP_310145447.1">
    <property type="nucleotide sequence ID" value="NZ_JAVDTR010000021.1"/>
</dbReference>
<dbReference type="Proteomes" id="UP001254832">
    <property type="component" value="Unassembled WGS sequence"/>
</dbReference>
<gene>
    <name evidence="2" type="ORF">J2W91_005409</name>
</gene>
<proteinExistence type="predicted"/>
<reference evidence="2" key="1">
    <citation type="submission" date="2023-07" db="EMBL/GenBank/DDBJ databases">
        <title>Sorghum-associated microbial communities from plants grown in Nebraska, USA.</title>
        <authorList>
            <person name="Schachtman D."/>
        </authorList>
    </citation>
    <scope>NUCLEOTIDE SEQUENCE</scope>
    <source>
        <strain evidence="2">BE80</strain>
    </source>
</reference>
<dbReference type="EMBL" id="JAVDTR010000021">
    <property type="protein sequence ID" value="MDR6726884.1"/>
    <property type="molecule type" value="Genomic_DNA"/>
</dbReference>
<dbReference type="InterPro" id="IPR024976">
    <property type="entry name" value="DUF3885"/>
</dbReference>
<evidence type="ECO:0000259" key="1">
    <source>
        <dbReference type="Pfam" id="PF13021"/>
    </source>
</evidence>
<accession>A0AAP5HAM8</accession>
<comment type="caution">
    <text evidence="2">The sequence shown here is derived from an EMBL/GenBank/DDBJ whole genome shotgun (WGS) entry which is preliminary data.</text>
</comment>
<dbReference type="Pfam" id="PF13021">
    <property type="entry name" value="DUF3885"/>
    <property type="match status" value="1"/>
</dbReference>
<organism evidence="2 3">
    <name type="scientific">Paenibacillus amylolyticus</name>
    <dbReference type="NCBI Taxonomy" id="1451"/>
    <lineage>
        <taxon>Bacteria</taxon>
        <taxon>Bacillati</taxon>
        <taxon>Bacillota</taxon>
        <taxon>Bacilli</taxon>
        <taxon>Bacillales</taxon>
        <taxon>Paenibacillaceae</taxon>
        <taxon>Paenibacillus</taxon>
    </lineage>
</organism>
<name>A0AAP5HAM8_PAEAM</name>
<dbReference type="AlphaFoldDB" id="A0AAP5HAM8"/>
<evidence type="ECO:0000313" key="2">
    <source>
        <dbReference type="EMBL" id="MDR6726884.1"/>
    </source>
</evidence>
<evidence type="ECO:0000313" key="3">
    <source>
        <dbReference type="Proteomes" id="UP001254832"/>
    </source>
</evidence>